<keyword evidence="6 12" id="KW-0418">Kinase</keyword>
<dbReference type="AlphaFoldDB" id="A0A3L7A952"/>
<dbReference type="InterPro" id="IPR036890">
    <property type="entry name" value="HATPase_C_sf"/>
</dbReference>
<evidence type="ECO:0000256" key="2">
    <source>
        <dbReference type="ARBA" id="ARBA00012438"/>
    </source>
</evidence>
<evidence type="ECO:0000256" key="3">
    <source>
        <dbReference type="ARBA" id="ARBA00022553"/>
    </source>
</evidence>
<gene>
    <name evidence="12" type="ORF">D9V32_04415</name>
</gene>
<keyword evidence="7" id="KW-0067">ATP-binding</keyword>
<evidence type="ECO:0000256" key="5">
    <source>
        <dbReference type="ARBA" id="ARBA00022741"/>
    </source>
</evidence>
<name>A0A3L7A952_9MICO</name>
<evidence type="ECO:0000256" key="8">
    <source>
        <dbReference type="ARBA" id="ARBA00023012"/>
    </source>
</evidence>
<dbReference type="GO" id="GO:0000155">
    <property type="term" value="F:phosphorelay sensor kinase activity"/>
    <property type="evidence" value="ECO:0007669"/>
    <property type="project" value="InterPro"/>
</dbReference>
<evidence type="ECO:0000256" key="9">
    <source>
        <dbReference type="SAM" id="Phobius"/>
    </source>
</evidence>
<sequence length="368" mass="39085">MVSALALRRLSPGLALMIAWVGVIVQLGAGMVPNLSNAAIPAVLFASGAYGVRHARWWGLASAVLGGILAGYYTAYILMKENFVGGSESIEAGTRTVILFGTLASVAAVVVLALSWTVGLLVRTGRRARAEGRQRYLAEREQMAAQQAMFALEERNRIARDMHDVVAHSLAVIIAQSDGARYVHRGNADALGGTLETVAGTARSALTDVRLLLSELRHSQGDGPQPVLSDLGGLIEQMRSTGLEVHYLESGVLIPLPTGQQIALYRIVQESLTNALRHGDRRSPVLLHFHWRADALTVQIDNATLPPNPAAPSRGGGHGLPGMQERAALAGGSVNFTGPSPANAYHFVVNVHMPAGTVRSSAVRRDTP</sequence>
<dbReference type="Proteomes" id="UP000272503">
    <property type="component" value="Unassembled WGS sequence"/>
</dbReference>
<dbReference type="CDD" id="cd16917">
    <property type="entry name" value="HATPase_UhpB-NarQ-NarX-like"/>
    <property type="match status" value="1"/>
</dbReference>
<keyword evidence="9" id="KW-1133">Transmembrane helix</keyword>
<feature type="transmembrane region" description="Helical" evidence="9">
    <location>
        <begin position="98"/>
        <end position="122"/>
    </location>
</feature>
<dbReference type="InterPro" id="IPR050482">
    <property type="entry name" value="Sensor_HK_TwoCompSys"/>
</dbReference>
<evidence type="ECO:0000259" key="11">
    <source>
        <dbReference type="Pfam" id="PF23539"/>
    </source>
</evidence>
<dbReference type="GO" id="GO:0005524">
    <property type="term" value="F:ATP binding"/>
    <property type="evidence" value="ECO:0007669"/>
    <property type="project" value="UniProtKB-KW"/>
</dbReference>
<keyword evidence="13" id="KW-1185">Reference proteome</keyword>
<dbReference type="Pfam" id="PF07730">
    <property type="entry name" value="HisKA_3"/>
    <property type="match status" value="1"/>
</dbReference>
<evidence type="ECO:0000259" key="10">
    <source>
        <dbReference type="Pfam" id="PF07730"/>
    </source>
</evidence>
<dbReference type="Gene3D" id="1.20.5.1930">
    <property type="match status" value="1"/>
</dbReference>
<dbReference type="Pfam" id="PF23539">
    <property type="entry name" value="DUF7134"/>
    <property type="match status" value="1"/>
</dbReference>
<comment type="caution">
    <text evidence="12">The sequence shown here is derived from an EMBL/GenBank/DDBJ whole genome shotgun (WGS) entry which is preliminary data.</text>
</comment>
<evidence type="ECO:0000256" key="1">
    <source>
        <dbReference type="ARBA" id="ARBA00000085"/>
    </source>
</evidence>
<dbReference type="GO" id="GO:0046983">
    <property type="term" value="F:protein dimerization activity"/>
    <property type="evidence" value="ECO:0007669"/>
    <property type="project" value="InterPro"/>
</dbReference>
<dbReference type="EMBL" id="RCUX01000003">
    <property type="protein sequence ID" value="RLP76883.1"/>
    <property type="molecule type" value="Genomic_DNA"/>
</dbReference>
<keyword evidence="8" id="KW-0902">Two-component regulatory system</keyword>
<comment type="catalytic activity">
    <reaction evidence="1">
        <text>ATP + protein L-histidine = ADP + protein N-phospho-L-histidine.</text>
        <dbReference type="EC" id="2.7.13.3"/>
    </reaction>
</comment>
<dbReference type="OrthoDB" id="227596at2"/>
<dbReference type="GO" id="GO:0016020">
    <property type="term" value="C:membrane"/>
    <property type="evidence" value="ECO:0007669"/>
    <property type="project" value="InterPro"/>
</dbReference>
<dbReference type="PANTHER" id="PTHR24421:SF10">
    <property type="entry name" value="NITRATE_NITRITE SENSOR PROTEIN NARQ"/>
    <property type="match status" value="1"/>
</dbReference>
<keyword evidence="3" id="KW-0597">Phosphoprotein</keyword>
<proteinExistence type="predicted"/>
<dbReference type="InterPro" id="IPR011712">
    <property type="entry name" value="Sig_transdc_His_kin_sub3_dim/P"/>
</dbReference>
<feature type="transmembrane region" description="Helical" evidence="9">
    <location>
        <begin position="57"/>
        <end position="78"/>
    </location>
</feature>
<evidence type="ECO:0000256" key="4">
    <source>
        <dbReference type="ARBA" id="ARBA00022679"/>
    </source>
</evidence>
<reference evidence="12 13" key="1">
    <citation type="submission" date="2018-10" db="EMBL/GenBank/DDBJ databases">
        <authorList>
            <person name="Li J."/>
        </authorList>
    </citation>
    <scope>NUCLEOTIDE SEQUENCE [LARGE SCALE GENOMIC DNA]</scope>
    <source>
        <strain evidence="12 13">IF 016277</strain>
    </source>
</reference>
<keyword evidence="4" id="KW-0808">Transferase</keyword>
<dbReference type="Gene3D" id="3.30.565.10">
    <property type="entry name" value="Histidine kinase-like ATPase, C-terminal domain"/>
    <property type="match status" value="1"/>
</dbReference>
<keyword evidence="5" id="KW-0547">Nucleotide-binding</keyword>
<evidence type="ECO:0000313" key="12">
    <source>
        <dbReference type="EMBL" id="RLP76883.1"/>
    </source>
</evidence>
<organism evidence="12 13">
    <name type="scientific">Mycetocola tolaasinivorans</name>
    <dbReference type="NCBI Taxonomy" id="76635"/>
    <lineage>
        <taxon>Bacteria</taxon>
        <taxon>Bacillati</taxon>
        <taxon>Actinomycetota</taxon>
        <taxon>Actinomycetes</taxon>
        <taxon>Micrococcales</taxon>
        <taxon>Microbacteriaceae</taxon>
        <taxon>Mycetocola</taxon>
    </lineage>
</organism>
<dbReference type="EC" id="2.7.13.3" evidence="2"/>
<dbReference type="PANTHER" id="PTHR24421">
    <property type="entry name" value="NITRATE/NITRITE SENSOR PROTEIN NARX-RELATED"/>
    <property type="match status" value="1"/>
</dbReference>
<dbReference type="InterPro" id="IPR055558">
    <property type="entry name" value="DUF7134"/>
</dbReference>
<evidence type="ECO:0000256" key="7">
    <source>
        <dbReference type="ARBA" id="ARBA00022840"/>
    </source>
</evidence>
<evidence type="ECO:0000313" key="13">
    <source>
        <dbReference type="Proteomes" id="UP000272503"/>
    </source>
</evidence>
<feature type="transmembrane region" description="Helical" evidence="9">
    <location>
        <begin position="12"/>
        <end position="29"/>
    </location>
</feature>
<dbReference type="SUPFAM" id="SSF55874">
    <property type="entry name" value="ATPase domain of HSP90 chaperone/DNA topoisomerase II/histidine kinase"/>
    <property type="match status" value="1"/>
</dbReference>
<protein>
    <recommendedName>
        <fullName evidence="2">histidine kinase</fullName>
        <ecNumber evidence="2">2.7.13.3</ecNumber>
    </recommendedName>
</protein>
<keyword evidence="9" id="KW-0812">Transmembrane</keyword>
<accession>A0A3L7A952</accession>
<feature type="domain" description="DUF7134" evidence="11">
    <location>
        <begin position="2"/>
        <end position="125"/>
    </location>
</feature>
<keyword evidence="9" id="KW-0472">Membrane</keyword>
<feature type="domain" description="Signal transduction histidine kinase subgroup 3 dimerisation and phosphoacceptor" evidence="10">
    <location>
        <begin position="154"/>
        <end position="220"/>
    </location>
</feature>
<evidence type="ECO:0000256" key="6">
    <source>
        <dbReference type="ARBA" id="ARBA00022777"/>
    </source>
</evidence>